<gene>
    <name evidence="2" type="ORF">CNMCM7691_005096</name>
</gene>
<feature type="transmembrane region" description="Helical" evidence="1">
    <location>
        <begin position="28"/>
        <end position="51"/>
    </location>
</feature>
<keyword evidence="1" id="KW-0812">Transmembrane</keyword>
<dbReference type="AlphaFoldDB" id="A0A8H6R366"/>
<reference evidence="2" key="1">
    <citation type="submission" date="2020-06" db="EMBL/GenBank/DDBJ databases">
        <title>Draft genome sequences of strains closely related to Aspergillus parafelis and Aspergillus hiratsukae.</title>
        <authorList>
            <person name="Dos Santos R.A.C."/>
            <person name="Rivero-Menendez O."/>
            <person name="Steenwyk J.L."/>
            <person name="Mead M.E."/>
            <person name="Goldman G.H."/>
            <person name="Alastruey-Izquierdo A."/>
            <person name="Rokas A."/>
        </authorList>
    </citation>
    <scope>NUCLEOTIDE SEQUENCE</scope>
    <source>
        <strain evidence="2">CNM-CM7691</strain>
    </source>
</reference>
<evidence type="ECO:0000313" key="3">
    <source>
        <dbReference type="Proteomes" id="UP000641853"/>
    </source>
</evidence>
<keyword evidence="3" id="KW-1185">Reference proteome</keyword>
<keyword evidence="1" id="KW-0472">Membrane</keyword>
<feature type="transmembrane region" description="Helical" evidence="1">
    <location>
        <begin position="71"/>
        <end position="97"/>
    </location>
</feature>
<dbReference type="EMBL" id="JACBAG010001644">
    <property type="protein sequence ID" value="KAF7184344.1"/>
    <property type="molecule type" value="Genomic_DNA"/>
</dbReference>
<protein>
    <submittedName>
        <fullName evidence="2">Uncharacterized protein</fullName>
    </submittedName>
</protein>
<sequence>MSYEMNHHTPAMVQQVTTPSRSRGISKWWPISLFIFAVVFFIIGGGLAGAWNSRGYSCDFYSCLDDYDGEFYGAIACFAIGGILKITGWILLIIYLVKRRRLPASAVTYVNPPYAAQRQATFFGGPQLSPMTPASPPAPVYTSAPSSNIGVKYCGNCGTAVGTPFCTQCGSKI</sequence>
<proteinExistence type="predicted"/>
<comment type="caution">
    <text evidence="2">The sequence shown here is derived from an EMBL/GenBank/DDBJ whole genome shotgun (WGS) entry which is preliminary data.</text>
</comment>
<name>A0A8H6R366_9EURO</name>
<accession>A0A8H6R366</accession>
<organism evidence="2 3">
    <name type="scientific">Aspergillus felis</name>
    <dbReference type="NCBI Taxonomy" id="1287682"/>
    <lineage>
        <taxon>Eukaryota</taxon>
        <taxon>Fungi</taxon>
        <taxon>Dikarya</taxon>
        <taxon>Ascomycota</taxon>
        <taxon>Pezizomycotina</taxon>
        <taxon>Eurotiomycetes</taxon>
        <taxon>Eurotiomycetidae</taxon>
        <taxon>Eurotiales</taxon>
        <taxon>Aspergillaceae</taxon>
        <taxon>Aspergillus</taxon>
        <taxon>Aspergillus subgen. Fumigati</taxon>
    </lineage>
</organism>
<dbReference type="Proteomes" id="UP000641853">
    <property type="component" value="Unassembled WGS sequence"/>
</dbReference>
<evidence type="ECO:0000256" key="1">
    <source>
        <dbReference type="SAM" id="Phobius"/>
    </source>
</evidence>
<evidence type="ECO:0000313" key="2">
    <source>
        <dbReference type="EMBL" id="KAF7184344.1"/>
    </source>
</evidence>
<keyword evidence="1" id="KW-1133">Transmembrane helix</keyword>